<protein>
    <submittedName>
        <fullName evidence="4">ATP-binding cassette domain-containing protein</fullName>
    </submittedName>
</protein>
<dbReference type="PROSITE" id="PS50893">
    <property type="entry name" value="ABC_TRANSPORTER_2"/>
    <property type="match status" value="1"/>
</dbReference>
<evidence type="ECO:0000256" key="2">
    <source>
        <dbReference type="ARBA" id="ARBA00022840"/>
    </source>
</evidence>
<dbReference type="PANTHER" id="PTHR43158:SF2">
    <property type="entry name" value="SKFA PEPTIDE EXPORT ATP-BINDING PROTEIN SKFE"/>
    <property type="match status" value="1"/>
</dbReference>
<reference evidence="4" key="1">
    <citation type="submission" date="2023-11" db="EMBL/GenBank/DDBJ databases">
        <title>Scrofimicrobium hongkongense sp. nov., isolated from a patient with peritonitis.</title>
        <authorList>
            <person name="Lao H.Y."/>
            <person name="Wong A.Y.P."/>
            <person name="Ng T.L."/>
            <person name="Wong R.Y.L."/>
            <person name="Yau M.C.Y."/>
            <person name="Lam J.Y.W."/>
            <person name="Siu G.K.H."/>
        </authorList>
    </citation>
    <scope>NUCLEOTIDE SEQUENCE</scope>
    <source>
        <strain evidence="4">R131</strain>
    </source>
</reference>
<accession>A0AAU7VA32</accession>
<dbReference type="InterPro" id="IPR003439">
    <property type="entry name" value="ABC_transporter-like_ATP-bd"/>
</dbReference>
<proteinExistence type="predicted"/>
<evidence type="ECO:0000313" key="4">
    <source>
        <dbReference type="EMBL" id="XBW08876.1"/>
    </source>
</evidence>
<dbReference type="SUPFAM" id="SSF52540">
    <property type="entry name" value="P-loop containing nucleoside triphosphate hydrolases"/>
    <property type="match status" value="1"/>
</dbReference>
<dbReference type="RefSeq" id="WP_350259076.1">
    <property type="nucleotide sequence ID" value="NZ_CP138335.1"/>
</dbReference>
<dbReference type="EMBL" id="CP138335">
    <property type="protein sequence ID" value="XBW08876.1"/>
    <property type="molecule type" value="Genomic_DNA"/>
</dbReference>
<evidence type="ECO:0000259" key="3">
    <source>
        <dbReference type="PROSITE" id="PS50893"/>
    </source>
</evidence>
<name>A0AAU7VA32_9ACTO</name>
<dbReference type="InterPro" id="IPR027417">
    <property type="entry name" value="P-loop_NTPase"/>
</dbReference>
<dbReference type="SMART" id="SM00382">
    <property type="entry name" value="AAA"/>
    <property type="match status" value="1"/>
</dbReference>
<dbReference type="KEGG" id="sapp:SAC06_04805"/>
<dbReference type="AlphaFoldDB" id="A0AAU7VA32"/>
<keyword evidence="1" id="KW-0547">Nucleotide-binding</keyword>
<feature type="domain" description="ABC transporter" evidence="3">
    <location>
        <begin position="12"/>
        <end position="252"/>
    </location>
</feature>
<dbReference type="GO" id="GO:0005524">
    <property type="term" value="F:ATP binding"/>
    <property type="evidence" value="ECO:0007669"/>
    <property type="project" value="UniProtKB-KW"/>
</dbReference>
<dbReference type="Pfam" id="PF00005">
    <property type="entry name" value="ABC_tran"/>
    <property type="match status" value="1"/>
</dbReference>
<keyword evidence="2 4" id="KW-0067">ATP-binding</keyword>
<evidence type="ECO:0000256" key="1">
    <source>
        <dbReference type="ARBA" id="ARBA00022741"/>
    </source>
</evidence>
<sequence>MSSTAALANPLVRVEAARVDRAGQSILQDINWQILPGEHWVIVGPNGAGKTTLARLLTGRDYLSAGTIEVLGEDLDQHSAQDLASRVGFASVEVGQRLGVQDSVLEVVLSSAWGQSTSFGEEYEAPDRERAADLLAALGVGALADRSFASLSEGERRRVLLARALMADPEILILDEPTAGLDLGGREILLTALTEIMGAPTAPTTIMITHELEEIGPKFTHALLLRAGQVVGAGPIEEMLTGPNLSTAFDLSLQVSQDQGRWRAIAAGQ</sequence>
<gene>
    <name evidence="4" type="ORF">SAC06_04805</name>
</gene>
<dbReference type="GO" id="GO:0016887">
    <property type="term" value="F:ATP hydrolysis activity"/>
    <property type="evidence" value="ECO:0007669"/>
    <property type="project" value="InterPro"/>
</dbReference>
<dbReference type="PANTHER" id="PTHR43158">
    <property type="entry name" value="SKFA PEPTIDE EXPORT ATP-BINDING PROTEIN SKFE"/>
    <property type="match status" value="1"/>
</dbReference>
<dbReference type="Gene3D" id="3.40.50.300">
    <property type="entry name" value="P-loop containing nucleotide triphosphate hydrolases"/>
    <property type="match status" value="1"/>
</dbReference>
<dbReference type="InterPro" id="IPR003593">
    <property type="entry name" value="AAA+_ATPase"/>
</dbReference>
<organism evidence="4">
    <name type="scientific">Scrofimicrobium appendicitidis</name>
    <dbReference type="NCBI Taxonomy" id="3079930"/>
    <lineage>
        <taxon>Bacteria</taxon>
        <taxon>Bacillati</taxon>
        <taxon>Actinomycetota</taxon>
        <taxon>Actinomycetes</taxon>
        <taxon>Actinomycetales</taxon>
        <taxon>Actinomycetaceae</taxon>
        <taxon>Scrofimicrobium</taxon>
    </lineage>
</organism>